<reference evidence="1 2" key="1">
    <citation type="submission" date="2019-03" db="EMBL/GenBank/DDBJ databases">
        <title>First draft genome of Liparis tanakae, snailfish: a comprehensive survey of snailfish specific genes.</title>
        <authorList>
            <person name="Kim W."/>
            <person name="Song I."/>
            <person name="Jeong J.-H."/>
            <person name="Kim D."/>
            <person name="Kim S."/>
            <person name="Ryu S."/>
            <person name="Song J.Y."/>
            <person name="Lee S.K."/>
        </authorList>
    </citation>
    <scope>NUCLEOTIDE SEQUENCE [LARGE SCALE GENOMIC DNA]</scope>
    <source>
        <tissue evidence="1">Muscle</tissue>
    </source>
</reference>
<protein>
    <submittedName>
        <fullName evidence="1">Uncharacterized protein</fullName>
    </submittedName>
</protein>
<comment type="caution">
    <text evidence="1">The sequence shown here is derived from an EMBL/GenBank/DDBJ whole genome shotgun (WGS) entry which is preliminary data.</text>
</comment>
<sequence length="117" mass="12544">MLERLTGGREQLVAVHDLVSQEAGDQTKRPAAELTFVITVFVFSHVQRHNALVTELSTTHGTCDLDTLVSIDRAQRACATFSEPQVCTLSLTLLVGGEGSKRPEALLTALTVVNLGA</sequence>
<gene>
    <name evidence="1" type="ORF">EYF80_013512</name>
</gene>
<dbReference type="Proteomes" id="UP000314294">
    <property type="component" value="Unassembled WGS sequence"/>
</dbReference>
<dbReference type="AlphaFoldDB" id="A0A4Z2IFN4"/>
<name>A0A4Z2IFN4_9TELE</name>
<evidence type="ECO:0000313" key="2">
    <source>
        <dbReference type="Proteomes" id="UP000314294"/>
    </source>
</evidence>
<keyword evidence="2" id="KW-1185">Reference proteome</keyword>
<accession>A0A4Z2IFN4</accession>
<proteinExistence type="predicted"/>
<dbReference type="EMBL" id="SRLO01000095">
    <property type="protein sequence ID" value="TNN76224.1"/>
    <property type="molecule type" value="Genomic_DNA"/>
</dbReference>
<evidence type="ECO:0000313" key="1">
    <source>
        <dbReference type="EMBL" id="TNN76224.1"/>
    </source>
</evidence>
<organism evidence="1 2">
    <name type="scientific">Liparis tanakae</name>
    <name type="common">Tanaka's snailfish</name>
    <dbReference type="NCBI Taxonomy" id="230148"/>
    <lineage>
        <taxon>Eukaryota</taxon>
        <taxon>Metazoa</taxon>
        <taxon>Chordata</taxon>
        <taxon>Craniata</taxon>
        <taxon>Vertebrata</taxon>
        <taxon>Euteleostomi</taxon>
        <taxon>Actinopterygii</taxon>
        <taxon>Neopterygii</taxon>
        <taxon>Teleostei</taxon>
        <taxon>Neoteleostei</taxon>
        <taxon>Acanthomorphata</taxon>
        <taxon>Eupercaria</taxon>
        <taxon>Perciformes</taxon>
        <taxon>Cottioidei</taxon>
        <taxon>Cottales</taxon>
        <taxon>Liparidae</taxon>
        <taxon>Liparis</taxon>
    </lineage>
</organism>